<reference evidence="5" key="1">
    <citation type="submission" date="2021-07" db="EMBL/GenBank/DDBJ databases">
        <authorList>
            <person name="Branca A.L. A."/>
        </authorList>
    </citation>
    <scope>NUCLEOTIDE SEQUENCE</scope>
</reference>
<dbReference type="InterPro" id="IPR029058">
    <property type="entry name" value="AB_hydrolase_fold"/>
</dbReference>
<accession>A0A9W4KHR7</accession>
<dbReference type="Pfam" id="PF00135">
    <property type="entry name" value="COesterase"/>
    <property type="match status" value="1"/>
</dbReference>
<keyword evidence="6" id="KW-1185">Reference proteome</keyword>
<keyword evidence="2 3" id="KW-0378">Hydrolase</keyword>
<dbReference type="PANTHER" id="PTHR11559">
    <property type="entry name" value="CARBOXYLESTERASE"/>
    <property type="match status" value="1"/>
</dbReference>
<dbReference type="GO" id="GO:0017000">
    <property type="term" value="P:antibiotic biosynthetic process"/>
    <property type="evidence" value="ECO:0007669"/>
    <property type="project" value="UniProtKB-ARBA"/>
</dbReference>
<dbReference type="GO" id="GO:0072330">
    <property type="term" value="P:monocarboxylic acid biosynthetic process"/>
    <property type="evidence" value="ECO:0007669"/>
    <property type="project" value="UniProtKB-ARBA"/>
</dbReference>
<evidence type="ECO:0000259" key="4">
    <source>
        <dbReference type="Pfam" id="PF00135"/>
    </source>
</evidence>
<evidence type="ECO:0000313" key="5">
    <source>
        <dbReference type="EMBL" id="CAG8902698.1"/>
    </source>
</evidence>
<evidence type="ECO:0000313" key="6">
    <source>
        <dbReference type="Proteomes" id="UP001154252"/>
    </source>
</evidence>
<dbReference type="PROSITE" id="PS00122">
    <property type="entry name" value="CARBOXYLESTERASE_B_1"/>
    <property type="match status" value="1"/>
</dbReference>
<dbReference type="Proteomes" id="UP001154252">
    <property type="component" value="Unassembled WGS sequence"/>
</dbReference>
<dbReference type="EMBL" id="CAJVRC010000876">
    <property type="protein sequence ID" value="CAG8902698.1"/>
    <property type="molecule type" value="Genomic_DNA"/>
</dbReference>
<dbReference type="InterPro" id="IPR019826">
    <property type="entry name" value="Carboxylesterase_B_AS"/>
</dbReference>
<evidence type="ECO:0000256" key="2">
    <source>
        <dbReference type="ARBA" id="ARBA00022801"/>
    </source>
</evidence>
<protein>
    <recommendedName>
        <fullName evidence="3">Carboxylic ester hydrolase</fullName>
        <ecNumber evidence="3">3.1.1.-</ecNumber>
    </recommendedName>
</protein>
<dbReference type="InterPro" id="IPR002018">
    <property type="entry name" value="CarbesteraseB"/>
</dbReference>
<gene>
    <name evidence="5" type="ORF">PEGY_LOCUS6880</name>
</gene>
<dbReference type="AlphaFoldDB" id="A0A9W4KHR7"/>
<comment type="caution">
    <text evidence="5">The sequence shown here is derived from an EMBL/GenBank/DDBJ whole genome shotgun (WGS) entry which is preliminary data.</text>
</comment>
<dbReference type="InterPro" id="IPR050309">
    <property type="entry name" value="Type-B_Carboxylest/Lipase"/>
</dbReference>
<dbReference type="GO" id="GO:0016787">
    <property type="term" value="F:hydrolase activity"/>
    <property type="evidence" value="ECO:0007669"/>
    <property type="project" value="UniProtKB-KW"/>
</dbReference>
<dbReference type="Gene3D" id="3.40.50.1820">
    <property type="entry name" value="alpha/beta hydrolase"/>
    <property type="match status" value="1"/>
</dbReference>
<dbReference type="SUPFAM" id="SSF53474">
    <property type="entry name" value="alpha/beta-Hydrolases"/>
    <property type="match status" value="1"/>
</dbReference>
<sequence length="331" mass="36849">MLDQFEALKWIRANIADFGGDPERITVMGQSAGSAATHDILNSPLTKGMIKGAIVESGVRYPHDPLCSSLDENHHTLEFALNQAVKYLASKNASTIAAARQLSYETFVENSQFSFGNTSSSWVFTATLDYYAMPDTYYNTLLKGDANDVPVLTGITRDESGATYGLNITVQEYLADLNETYSGQLVDEFLALYPAANSSQASLSENLQFTERSMVGTWLWARMWRPNASSPVFTYLWDHAPPGKDQGAYHESEINDVLNNLYGPDSPWTGEDYRIAATMNTYWINTYWINFIKSGNPNGAALVHWPEVTIRRSRSSLVTCGARCLSQVKRK</sequence>
<evidence type="ECO:0000256" key="3">
    <source>
        <dbReference type="RuleBase" id="RU361235"/>
    </source>
</evidence>
<dbReference type="EC" id="3.1.1.-" evidence="3"/>
<evidence type="ECO:0000256" key="1">
    <source>
        <dbReference type="ARBA" id="ARBA00005964"/>
    </source>
</evidence>
<proteinExistence type="inferred from homology"/>
<feature type="domain" description="Carboxylesterase type B" evidence="4">
    <location>
        <begin position="1"/>
        <end position="309"/>
    </location>
</feature>
<dbReference type="OrthoDB" id="408631at2759"/>
<comment type="similarity">
    <text evidence="1 3">Belongs to the type-B carboxylesterase/lipase family.</text>
</comment>
<name>A0A9W4KHR7_9EURO</name>
<organism evidence="5 6">
    <name type="scientific">Penicillium egyptiacum</name>
    <dbReference type="NCBI Taxonomy" id="1303716"/>
    <lineage>
        <taxon>Eukaryota</taxon>
        <taxon>Fungi</taxon>
        <taxon>Dikarya</taxon>
        <taxon>Ascomycota</taxon>
        <taxon>Pezizomycotina</taxon>
        <taxon>Eurotiomycetes</taxon>
        <taxon>Eurotiomycetidae</taxon>
        <taxon>Eurotiales</taxon>
        <taxon>Aspergillaceae</taxon>
        <taxon>Penicillium</taxon>
    </lineage>
</organism>